<feature type="domain" description="LNS2/PITP" evidence="4">
    <location>
        <begin position="560"/>
        <end position="715"/>
    </location>
</feature>
<protein>
    <recommendedName>
        <fullName evidence="4">LNS2/PITP domain-containing protein</fullName>
    </recommendedName>
</protein>
<dbReference type="InterPro" id="IPR026058">
    <property type="entry name" value="LIPIN"/>
</dbReference>
<organism evidence="5 6">
    <name type="scientific">Gnathostoma spinigerum</name>
    <dbReference type="NCBI Taxonomy" id="75299"/>
    <lineage>
        <taxon>Eukaryota</taxon>
        <taxon>Metazoa</taxon>
        <taxon>Ecdysozoa</taxon>
        <taxon>Nematoda</taxon>
        <taxon>Chromadorea</taxon>
        <taxon>Rhabditida</taxon>
        <taxon>Spirurina</taxon>
        <taxon>Gnathostomatomorpha</taxon>
        <taxon>Gnathostomatoidea</taxon>
        <taxon>Gnathostomatidae</taxon>
        <taxon>Gnathostoma</taxon>
    </lineage>
</organism>
<dbReference type="Pfam" id="PF04571">
    <property type="entry name" value="Lipin_N"/>
    <property type="match status" value="1"/>
</dbReference>
<evidence type="ECO:0000256" key="1">
    <source>
        <dbReference type="ARBA" id="ARBA00001180"/>
    </source>
</evidence>
<proteinExistence type="inferred from homology"/>
<comment type="similarity">
    <text evidence="2">Belongs to the lipin family.</text>
</comment>
<dbReference type="PANTHER" id="PTHR12181:SF12">
    <property type="entry name" value="PHOSPHATIDATE PHOSPHATASE"/>
    <property type="match status" value="1"/>
</dbReference>
<dbReference type="PANTHER" id="PTHR12181">
    <property type="entry name" value="LIPIN"/>
    <property type="match status" value="1"/>
</dbReference>
<comment type="catalytic activity">
    <reaction evidence="1">
        <text>a 1,2-diacyl-sn-glycero-3-phosphate + H2O = a 1,2-diacyl-sn-glycerol + phosphate</text>
        <dbReference type="Rhea" id="RHEA:27429"/>
        <dbReference type="ChEBI" id="CHEBI:15377"/>
        <dbReference type="ChEBI" id="CHEBI:17815"/>
        <dbReference type="ChEBI" id="CHEBI:43474"/>
        <dbReference type="ChEBI" id="CHEBI:58608"/>
        <dbReference type="EC" id="3.1.3.4"/>
    </reaction>
    <physiologicalReaction direction="left-to-right" evidence="1">
        <dbReference type="Rhea" id="RHEA:27430"/>
    </physiologicalReaction>
</comment>
<dbReference type="AlphaFoldDB" id="A0ABD6E6A6"/>
<dbReference type="SMART" id="SM00775">
    <property type="entry name" value="LNS2"/>
    <property type="match status" value="1"/>
</dbReference>
<reference evidence="5 6" key="1">
    <citation type="submission" date="2024-08" db="EMBL/GenBank/DDBJ databases">
        <title>Gnathostoma spinigerum genome.</title>
        <authorList>
            <person name="Gonzalez-Bertolin B."/>
            <person name="Monzon S."/>
            <person name="Zaballos A."/>
            <person name="Jimenez P."/>
            <person name="Dekumyoy P."/>
            <person name="Varona S."/>
            <person name="Cuesta I."/>
            <person name="Sumanam S."/>
            <person name="Adisakwattana P."/>
            <person name="Gasser R.B."/>
            <person name="Hernandez-Gonzalez A."/>
            <person name="Young N.D."/>
            <person name="Perteguer M.J."/>
        </authorList>
    </citation>
    <scope>NUCLEOTIDE SEQUENCE [LARGE SCALE GENOMIC DNA]</scope>
    <source>
        <strain evidence="5">AL3</strain>
        <tissue evidence="5">Liver</tissue>
    </source>
</reference>
<evidence type="ECO:0000256" key="3">
    <source>
        <dbReference type="SAM" id="MobiDB-lite"/>
    </source>
</evidence>
<dbReference type="Proteomes" id="UP001608902">
    <property type="component" value="Unassembled WGS sequence"/>
</dbReference>
<dbReference type="InterPro" id="IPR013209">
    <property type="entry name" value="LNS2"/>
</dbReference>
<dbReference type="GO" id="GO:0008195">
    <property type="term" value="F:phosphatidate phosphatase activity"/>
    <property type="evidence" value="ECO:0007669"/>
    <property type="project" value="UniProtKB-EC"/>
</dbReference>
<comment type="caution">
    <text evidence="5">The sequence shown here is derived from an EMBL/GenBank/DDBJ whole genome shotgun (WGS) entry which is preliminary data.</text>
</comment>
<evidence type="ECO:0000313" key="5">
    <source>
        <dbReference type="EMBL" id="MFH4975558.1"/>
    </source>
</evidence>
<feature type="region of interest" description="Disordered" evidence="3">
    <location>
        <begin position="374"/>
        <end position="398"/>
    </location>
</feature>
<feature type="region of interest" description="Disordered" evidence="3">
    <location>
        <begin position="96"/>
        <end position="136"/>
    </location>
</feature>
<dbReference type="Pfam" id="PF08235">
    <property type="entry name" value="LNS2"/>
    <property type="match status" value="1"/>
</dbReference>
<dbReference type="InterPro" id="IPR031315">
    <property type="entry name" value="LNS2/PITP"/>
</dbReference>
<dbReference type="EMBL" id="JBGFUD010000975">
    <property type="protein sequence ID" value="MFH4975558.1"/>
    <property type="molecule type" value="Genomic_DNA"/>
</dbReference>
<evidence type="ECO:0000259" key="4">
    <source>
        <dbReference type="SMART" id="SM00775"/>
    </source>
</evidence>
<keyword evidence="6" id="KW-1185">Reference proteome</keyword>
<name>A0ABD6E6A6_9BILA</name>
<feature type="region of interest" description="Disordered" evidence="3">
    <location>
        <begin position="188"/>
        <end position="272"/>
    </location>
</feature>
<accession>A0ABD6E6A6</accession>
<gene>
    <name evidence="5" type="ORF">AB6A40_002267</name>
</gene>
<sequence length="796" mass="88520">MDFAYRFFENVRSLYTTMNPATLSGAIDSIVVEQPDGSYKSTPFHVRFGKYGVFSSNEKYVDITVNGQEIDLKMKLGENGIAFFVEPCEPTDVCEHLSTSPIPGSSPDDHGQYMANNQFGGSTGTLPSNSITSENNVDFRTQGSHIQSIANQSDADFSAQRKKSLPFCSSLFSQRTFRSLPDLLELGRSETNEGQGSSPKEVDSSAKRTGKHSRSSSVNRSSLPAKNSRRKRLPVSRLRKEKVTEEKKESSPVVHVFSSESDSDDVTSSCSSIPSNCNYGALSDSEVDSHRNAPEHGSDVTDWKWGELPKVCDGSFQTHVEQDSVQKEKEKKKTESSWSDWIPWYRPKPSDDHGIYLDDLVENSRNDPTKMDKYFGQSSSSCPSPPFDSGNSSSASVMTIPNSPPSSFAVENDTFQVERTQNDSSTTIGSKTPAAGRNLRFTDGAECETPRSESILLPSQPIEVPEQRGSRMIDRIGSQPIEDSHMSAGGSPTSTSYQELSQLHEKTKHYKMTLYLTSDKLRSLGLHFGANEALFSITTRIQGTCRCSCRIYLYKWYDRIVISDIDGTITKSDVLGHVIPAIGGQWAHAGVAELYTRINDNGYKFVYLSSRAIGQSYSTKKYLQSIAQNSRVLPDGPLILNPTSVLTAIRRELIDRNPQEFKIKALTSLKSCFPVEQPFYAGFGNRKTDFYSYHAVDIPLDRILIINSSGTVQRADSIGFKTSYLSMANESVDFFFPPLTHHETPVTSDEESSRYGSSFIEPKEFSDFTFWRTSATDCISLLQKDVVQSEHPKRNG</sequence>
<evidence type="ECO:0000313" key="6">
    <source>
        <dbReference type="Proteomes" id="UP001608902"/>
    </source>
</evidence>
<feature type="compositionally biased region" description="Polar residues" evidence="3">
    <location>
        <begin position="114"/>
        <end position="136"/>
    </location>
</feature>
<feature type="compositionally biased region" description="Basic residues" evidence="3">
    <location>
        <begin position="227"/>
        <end position="240"/>
    </location>
</feature>
<feature type="compositionally biased region" description="Low complexity" evidence="3">
    <location>
        <begin position="253"/>
        <end position="272"/>
    </location>
</feature>
<dbReference type="InterPro" id="IPR036412">
    <property type="entry name" value="HAD-like_sf"/>
</dbReference>
<evidence type="ECO:0000256" key="2">
    <source>
        <dbReference type="ARBA" id="ARBA00005476"/>
    </source>
</evidence>
<feature type="compositionally biased region" description="Basic and acidic residues" evidence="3">
    <location>
        <begin position="241"/>
        <end position="250"/>
    </location>
</feature>
<dbReference type="InterPro" id="IPR007651">
    <property type="entry name" value="Lipin_N"/>
</dbReference>
<dbReference type="SUPFAM" id="SSF56784">
    <property type="entry name" value="HAD-like"/>
    <property type="match status" value="1"/>
</dbReference>
<feature type="compositionally biased region" description="Polar residues" evidence="3">
    <location>
        <begin position="389"/>
        <end position="398"/>
    </location>
</feature>